<keyword evidence="2" id="KW-1185">Reference proteome</keyword>
<dbReference type="PANTHER" id="PTHR33710">
    <property type="entry name" value="BNAC02G09200D PROTEIN"/>
    <property type="match status" value="1"/>
</dbReference>
<dbReference type="Gramene" id="evm.model.10.1240">
    <property type="protein sequence ID" value="cds.evm.model.10.1240"/>
    <property type="gene ID" value="evm.TU.10.1240"/>
</dbReference>
<protein>
    <submittedName>
        <fullName evidence="1">Uncharacterized protein</fullName>
    </submittedName>
</protein>
<proteinExistence type="predicted"/>
<evidence type="ECO:0000313" key="1">
    <source>
        <dbReference type="EnsemblPlants" id="cds.evm.model.10.1240"/>
    </source>
</evidence>
<dbReference type="Gene3D" id="3.60.10.10">
    <property type="entry name" value="Endonuclease/exonuclease/phosphatase"/>
    <property type="match status" value="1"/>
</dbReference>
<accession>A0A803QJ16</accession>
<sequence>MIAGATDAMEKMEVRNNINVEVLSSFPGHILAIVVEIRGVWLCVGGFNEIIGLAEKVGGRDRSARAMEEFKEVIDDCKLMDFNSLKHELTWCNKHEHNNVMERLDRGLCTVEWVSQFDGADLSLSD</sequence>
<organism evidence="1 2">
    <name type="scientific">Cannabis sativa</name>
    <name type="common">Hemp</name>
    <name type="synonym">Marijuana</name>
    <dbReference type="NCBI Taxonomy" id="3483"/>
    <lineage>
        <taxon>Eukaryota</taxon>
        <taxon>Viridiplantae</taxon>
        <taxon>Streptophyta</taxon>
        <taxon>Embryophyta</taxon>
        <taxon>Tracheophyta</taxon>
        <taxon>Spermatophyta</taxon>
        <taxon>Magnoliopsida</taxon>
        <taxon>eudicotyledons</taxon>
        <taxon>Gunneridae</taxon>
        <taxon>Pentapetalae</taxon>
        <taxon>rosids</taxon>
        <taxon>fabids</taxon>
        <taxon>Rosales</taxon>
        <taxon>Cannabaceae</taxon>
        <taxon>Cannabis</taxon>
    </lineage>
</organism>
<dbReference type="Proteomes" id="UP000596661">
    <property type="component" value="Unassembled WGS sequence"/>
</dbReference>
<dbReference type="SUPFAM" id="SSF56219">
    <property type="entry name" value="DNase I-like"/>
    <property type="match status" value="1"/>
</dbReference>
<evidence type="ECO:0000313" key="2">
    <source>
        <dbReference type="Proteomes" id="UP000596661"/>
    </source>
</evidence>
<dbReference type="EnsemblPlants" id="evm.model.10.1240">
    <property type="protein sequence ID" value="cds.evm.model.10.1240"/>
    <property type="gene ID" value="evm.TU.10.1240"/>
</dbReference>
<name>A0A803QJ16_CANSA</name>
<dbReference type="PANTHER" id="PTHR33710:SF71">
    <property type="entry name" value="ENDONUCLEASE_EXONUCLEASE_PHOSPHATASE DOMAIN-CONTAINING PROTEIN"/>
    <property type="match status" value="1"/>
</dbReference>
<dbReference type="InterPro" id="IPR036691">
    <property type="entry name" value="Endo/exonu/phosph_ase_sf"/>
</dbReference>
<dbReference type="EMBL" id="UZAU01000818">
    <property type="status" value="NOT_ANNOTATED_CDS"/>
    <property type="molecule type" value="Genomic_DNA"/>
</dbReference>
<reference evidence="1" key="1">
    <citation type="submission" date="2021-03" db="UniProtKB">
        <authorList>
            <consortium name="EnsemblPlants"/>
        </authorList>
    </citation>
    <scope>IDENTIFICATION</scope>
</reference>
<dbReference type="AlphaFoldDB" id="A0A803QJ16"/>